<evidence type="ECO:0000256" key="5">
    <source>
        <dbReference type="ARBA" id="ARBA00023136"/>
    </source>
</evidence>
<proteinExistence type="predicted"/>
<dbReference type="PRINTS" id="PR00813">
    <property type="entry name" value="BCTERIALGSPG"/>
</dbReference>
<dbReference type="SUPFAM" id="SSF54523">
    <property type="entry name" value="Pili subunits"/>
    <property type="match status" value="1"/>
</dbReference>
<dbReference type="GO" id="GO:0016020">
    <property type="term" value="C:membrane"/>
    <property type="evidence" value="ECO:0007669"/>
    <property type="project" value="UniProtKB-SubCell"/>
</dbReference>
<keyword evidence="3" id="KW-0812">Transmembrane</keyword>
<dbReference type="GO" id="GO:0015627">
    <property type="term" value="C:type II protein secretion system complex"/>
    <property type="evidence" value="ECO:0007669"/>
    <property type="project" value="InterPro"/>
</dbReference>
<evidence type="ECO:0000259" key="6">
    <source>
        <dbReference type="Pfam" id="PF08334"/>
    </source>
</evidence>
<reference evidence="7 8" key="1">
    <citation type="submission" date="2017-09" db="EMBL/GenBank/DDBJ databases">
        <title>Depth-based differentiation of microbial function through sediment-hosted aquifers and enrichment of novel symbionts in the deep terrestrial subsurface.</title>
        <authorList>
            <person name="Probst A.J."/>
            <person name="Ladd B."/>
            <person name="Jarett J.K."/>
            <person name="Geller-Mcgrath D.E."/>
            <person name="Sieber C.M."/>
            <person name="Emerson J.B."/>
            <person name="Anantharaman K."/>
            <person name="Thomas B.C."/>
            <person name="Malmstrom R."/>
            <person name="Stieglmeier M."/>
            <person name="Klingl A."/>
            <person name="Woyke T."/>
            <person name="Ryan C.M."/>
            <person name="Banfield J.F."/>
        </authorList>
    </citation>
    <scope>NUCLEOTIDE SEQUENCE [LARGE SCALE GENOMIC DNA]</scope>
    <source>
        <strain evidence="7">CG10_big_fil_rev_8_21_14_0_10_48_11</strain>
    </source>
</reference>
<dbReference type="PANTHER" id="PTHR30093">
    <property type="entry name" value="GENERAL SECRETION PATHWAY PROTEIN G"/>
    <property type="match status" value="1"/>
</dbReference>
<dbReference type="InterPro" id="IPR012902">
    <property type="entry name" value="N_methyl_site"/>
</dbReference>
<dbReference type="Gene3D" id="3.30.700.10">
    <property type="entry name" value="Glycoprotein, Type 4 Pilin"/>
    <property type="match status" value="1"/>
</dbReference>
<keyword evidence="2" id="KW-0488">Methylation</keyword>
<organism evidence="7 8">
    <name type="scientific">Candidatus Uhrbacteria bacterium CG10_big_fil_rev_8_21_14_0_10_48_11</name>
    <dbReference type="NCBI Taxonomy" id="1975037"/>
    <lineage>
        <taxon>Bacteria</taxon>
        <taxon>Candidatus Uhriibacteriota</taxon>
    </lineage>
</organism>
<dbReference type="NCBIfam" id="TIGR02532">
    <property type="entry name" value="IV_pilin_GFxxxE"/>
    <property type="match status" value="1"/>
</dbReference>
<name>A0A2M8LFR6_9BACT</name>
<gene>
    <name evidence="7" type="ORF">COV04_00060</name>
</gene>
<evidence type="ECO:0000256" key="1">
    <source>
        <dbReference type="ARBA" id="ARBA00004167"/>
    </source>
</evidence>
<dbReference type="GO" id="GO:0015628">
    <property type="term" value="P:protein secretion by the type II secretion system"/>
    <property type="evidence" value="ECO:0007669"/>
    <property type="project" value="InterPro"/>
</dbReference>
<dbReference type="Proteomes" id="UP000231152">
    <property type="component" value="Unassembled WGS sequence"/>
</dbReference>
<evidence type="ECO:0000313" key="7">
    <source>
        <dbReference type="EMBL" id="PJE76265.1"/>
    </source>
</evidence>
<keyword evidence="5" id="KW-0472">Membrane</keyword>
<feature type="domain" description="Type II secretion system protein GspG C-terminal" evidence="6">
    <location>
        <begin position="35"/>
        <end position="122"/>
    </location>
</feature>
<comment type="subcellular location">
    <subcellularLocation>
        <location evidence="1">Membrane</location>
        <topology evidence="1">Single-pass membrane protein</topology>
    </subcellularLocation>
</comment>
<dbReference type="InterPro" id="IPR000983">
    <property type="entry name" value="Bac_GSPG_pilin"/>
</dbReference>
<evidence type="ECO:0000256" key="2">
    <source>
        <dbReference type="ARBA" id="ARBA00022481"/>
    </source>
</evidence>
<evidence type="ECO:0000256" key="3">
    <source>
        <dbReference type="ARBA" id="ARBA00022692"/>
    </source>
</evidence>
<evidence type="ECO:0000256" key="4">
    <source>
        <dbReference type="ARBA" id="ARBA00022989"/>
    </source>
</evidence>
<keyword evidence="4" id="KW-1133">Transmembrane helix</keyword>
<comment type="caution">
    <text evidence="7">The sequence shown here is derived from an EMBL/GenBank/DDBJ whole genome shotgun (WGS) entry which is preliminary data.</text>
</comment>
<sequence length="144" mass="15083">MKKIRKGFTLIELLVVIAIIALLSTLAVVALNNARTKSRDAKRVSDIKQIQTALELYYADQAAYPKATAAVTLGDSGTSCLSTSGFAATCSGTTYMGQVPNDSNATGYNYLSANGTTYDIFFTLEGQTGSLVSGAHTATANGIQ</sequence>
<protein>
    <recommendedName>
        <fullName evidence="6">Type II secretion system protein GspG C-terminal domain-containing protein</fullName>
    </recommendedName>
</protein>
<dbReference type="PROSITE" id="PS00409">
    <property type="entry name" value="PROKAR_NTER_METHYL"/>
    <property type="match status" value="1"/>
</dbReference>
<dbReference type="InterPro" id="IPR013545">
    <property type="entry name" value="T2SS_protein-GspG_C"/>
</dbReference>
<dbReference type="Pfam" id="PF08334">
    <property type="entry name" value="T2SSG"/>
    <property type="match status" value="1"/>
</dbReference>
<dbReference type="InterPro" id="IPR045584">
    <property type="entry name" value="Pilin-like"/>
</dbReference>
<dbReference type="EMBL" id="PFET01000001">
    <property type="protein sequence ID" value="PJE76265.1"/>
    <property type="molecule type" value="Genomic_DNA"/>
</dbReference>
<evidence type="ECO:0000313" key="8">
    <source>
        <dbReference type="Proteomes" id="UP000231152"/>
    </source>
</evidence>
<dbReference type="Pfam" id="PF07963">
    <property type="entry name" value="N_methyl"/>
    <property type="match status" value="1"/>
</dbReference>
<dbReference type="PANTHER" id="PTHR30093:SF44">
    <property type="entry name" value="TYPE II SECRETION SYSTEM CORE PROTEIN G"/>
    <property type="match status" value="1"/>
</dbReference>
<dbReference type="AlphaFoldDB" id="A0A2M8LFR6"/>
<accession>A0A2M8LFR6</accession>